<name>A0A1B6GEV6_9HEMI</name>
<dbReference type="EMBL" id="GECZ01008800">
    <property type="protein sequence ID" value="JAS60969.1"/>
    <property type="molecule type" value="Transcribed_RNA"/>
</dbReference>
<organism evidence="1">
    <name type="scientific">Cuerna arida</name>
    <dbReference type="NCBI Taxonomy" id="1464854"/>
    <lineage>
        <taxon>Eukaryota</taxon>
        <taxon>Metazoa</taxon>
        <taxon>Ecdysozoa</taxon>
        <taxon>Arthropoda</taxon>
        <taxon>Hexapoda</taxon>
        <taxon>Insecta</taxon>
        <taxon>Pterygota</taxon>
        <taxon>Neoptera</taxon>
        <taxon>Paraneoptera</taxon>
        <taxon>Hemiptera</taxon>
        <taxon>Auchenorrhyncha</taxon>
        <taxon>Membracoidea</taxon>
        <taxon>Cicadellidae</taxon>
        <taxon>Cicadellinae</taxon>
        <taxon>Proconiini</taxon>
        <taxon>Cuerna</taxon>
    </lineage>
</organism>
<reference evidence="1" key="1">
    <citation type="submission" date="2015-11" db="EMBL/GenBank/DDBJ databases">
        <title>De novo transcriptome assembly of four potential Pierce s Disease insect vectors from Arizona vineyards.</title>
        <authorList>
            <person name="Tassone E.E."/>
        </authorList>
    </citation>
    <scope>NUCLEOTIDE SEQUENCE</scope>
</reference>
<evidence type="ECO:0000313" key="1">
    <source>
        <dbReference type="EMBL" id="JAS60969.1"/>
    </source>
</evidence>
<protein>
    <submittedName>
        <fullName evidence="1">Uncharacterized protein</fullName>
    </submittedName>
</protein>
<sequence>MAPGSLVKYVPLCLCTRMLCTRVGHVIRREDGALIKKVWKENPVGRRPPGRPKKRWKDEVSKDMRKMRIIKEDAEDRKKWRHLVGEAKYHLGYLYCKLNFVCQLV</sequence>
<dbReference type="AlphaFoldDB" id="A0A1B6GEV6"/>
<feature type="non-terminal residue" evidence="1">
    <location>
        <position position="105"/>
    </location>
</feature>
<gene>
    <name evidence="1" type="ORF">g.18325</name>
</gene>
<accession>A0A1B6GEV6</accession>
<proteinExistence type="predicted"/>